<feature type="region of interest" description="Disordered" evidence="1">
    <location>
        <begin position="201"/>
        <end position="221"/>
    </location>
</feature>
<comment type="caution">
    <text evidence="3">The sequence shown here is derived from an EMBL/GenBank/DDBJ whole genome shotgun (WGS) entry which is preliminary data.</text>
</comment>
<organism evidence="3 4">
    <name type="scientific">Coregonus suidteri</name>
    <dbReference type="NCBI Taxonomy" id="861788"/>
    <lineage>
        <taxon>Eukaryota</taxon>
        <taxon>Metazoa</taxon>
        <taxon>Chordata</taxon>
        <taxon>Craniata</taxon>
        <taxon>Vertebrata</taxon>
        <taxon>Euteleostomi</taxon>
        <taxon>Actinopterygii</taxon>
        <taxon>Neopterygii</taxon>
        <taxon>Teleostei</taxon>
        <taxon>Protacanthopterygii</taxon>
        <taxon>Salmoniformes</taxon>
        <taxon>Salmonidae</taxon>
        <taxon>Coregoninae</taxon>
        <taxon>Coregonus</taxon>
    </lineage>
</organism>
<protein>
    <recommendedName>
        <fullName evidence="2">Tc1-like transposase DDE domain-containing protein</fullName>
    </recommendedName>
</protein>
<dbReference type="Proteomes" id="UP001356427">
    <property type="component" value="Unassembled WGS sequence"/>
</dbReference>
<evidence type="ECO:0000259" key="2">
    <source>
        <dbReference type="Pfam" id="PF13358"/>
    </source>
</evidence>
<dbReference type="GO" id="GO:0003676">
    <property type="term" value="F:nucleic acid binding"/>
    <property type="evidence" value="ECO:0007669"/>
    <property type="project" value="InterPro"/>
</dbReference>
<proteinExistence type="predicted"/>
<reference evidence="3 4" key="1">
    <citation type="submission" date="2021-04" db="EMBL/GenBank/DDBJ databases">
        <authorList>
            <person name="De Guttry C."/>
            <person name="Zahm M."/>
            <person name="Klopp C."/>
            <person name="Cabau C."/>
            <person name="Louis A."/>
            <person name="Berthelot C."/>
            <person name="Parey E."/>
            <person name="Roest Crollius H."/>
            <person name="Montfort J."/>
            <person name="Robinson-Rechavi M."/>
            <person name="Bucao C."/>
            <person name="Bouchez O."/>
            <person name="Gislard M."/>
            <person name="Lluch J."/>
            <person name="Milhes M."/>
            <person name="Lampietro C."/>
            <person name="Lopez Roques C."/>
            <person name="Donnadieu C."/>
            <person name="Braasch I."/>
            <person name="Desvignes T."/>
            <person name="Postlethwait J."/>
            <person name="Bobe J."/>
            <person name="Wedekind C."/>
            <person name="Guiguen Y."/>
        </authorList>
    </citation>
    <scope>NUCLEOTIDE SEQUENCE [LARGE SCALE GENOMIC DNA]</scope>
    <source>
        <strain evidence="3">Cs_M1</strain>
        <tissue evidence="3">Blood</tissue>
    </source>
</reference>
<dbReference type="EMBL" id="JAGTTL010000009">
    <property type="protein sequence ID" value="KAK6318375.1"/>
    <property type="molecule type" value="Genomic_DNA"/>
</dbReference>
<dbReference type="AlphaFoldDB" id="A0AAN8LU43"/>
<name>A0AAN8LU43_9TELE</name>
<dbReference type="Pfam" id="PF13358">
    <property type="entry name" value="DDE_3"/>
    <property type="match status" value="1"/>
</dbReference>
<evidence type="ECO:0000313" key="4">
    <source>
        <dbReference type="Proteomes" id="UP001356427"/>
    </source>
</evidence>
<sequence length="241" mass="26734">MTTTRKHTARATKKHLKVLEWPSQSPDLNPIEHLWRELKVRIAQRQPRNLKDLEKLKLNLLTDAKAAAAKKKKGAAADQKTAAKAALVHTCPVCLHHCLRSYTKVACPQSGSKLPSHLNHSTPSQSMATVVPFASCYGNSTLHQPLQLFGKGPKCGYMSLIAYRSPCNVPRPRLACNAPKLTLCQICRMLRVMRFEAAAAANNRKQASSPPPPVSPAKSDRRCLPSCFRRRLNTTNVKRFG</sequence>
<dbReference type="InterPro" id="IPR038717">
    <property type="entry name" value="Tc1-like_DDE_dom"/>
</dbReference>
<evidence type="ECO:0000256" key="1">
    <source>
        <dbReference type="SAM" id="MobiDB-lite"/>
    </source>
</evidence>
<dbReference type="Gene3D" id="3.30.420.10">
    <property type="entry name" value="Ribonuclease H-like superfamily/Ribonuclease H"/>
    <property type="match status" value="1"/>
</dbReference>
<evidence type="ECO:0000313" key="3">
    <source>
        <dbReference type="EMBL" id="KAK6318375.1"/>
    </source>
</evidence>
<accession>A0AAN8LU43</accession>
<dbReference type="InterPro" id="IPR036397">
    <property type="entry name" value="RNaseH_sf"/>
</dbReference>
<feature type="domain" description="Tc1-like transposase DDE" evidence="2">
    <location>
        <begin position="9"/>
        <end position="53"/>
    </location>
</feature>
<keyword evidence="4" id="KW-1185">Reference proteome</keyword>
<gene>
    <name evidence="3" type="ORF">J4Q44_G00116660</name>
</gene>
<dbReference type="SUPFAM" id="SSF118359">
    <property type="entry name" value="Expressed protein At2g23090/F21P24.15"/>
    <property type="match status" value="1"/>
</dbReference>